<dbReference type="SUPFAM" id="SSF57424">
    <property type="entry name" value="LDL receptor-like module"/>
    <property type="match status" value="5"/>
</dbReference>
<protein>
    <submittedName>
        <fullName evidence="11">Very low-density lipoprotein receptor</fullName>
    </submittedName>
</protein>
<organism evidence="11 12">
    <name type="scientific">Hypsibius exemplaris</name>
    <name type="common">Freshwater tardigrade</name>
    <dbReference type="NCBI Taxonomy" id="2072580"/>
    <lineage>
        <taxon>Eukaryota</taxon>
        <taxon>Metazoa</taxon>
        <taxon>Ecdysozoa</taxon>
        <taxon>Tardigrada</taxon>
        <taxon>Eutardigrada</taxon>
        <taxon>Parachela</taxon>
        <taxon>Hypsibioidea</taxon>
        <taxon>Hypsibiidae</taxon>
        <taxon>Hypsibius</taxon>
    </lineage>
</organism>
<dbReference type="OrthoDB" id="9990982at2759"/>
<evidence type="ECO:0000256" key="5">
    <source>
        <dbReference type="ARBA" id="ARBA00022737"/>
    </source>
</evidence>
<keyword evidence="12" id="KW-1185">Reference proteome</keyword>
<comment type="caution">
    <text evidence="11">The sequence shown here is derived from an EMBL/GenBank/DDBJ whole genome shotgun (WGS) entry which is preliminary data.</text>
</comment>
<dbReference type="GO" id="GO:0012505">
    <property type="term" value="C:endomembrane system"/>
    <property type="evidence" value="ECO:0007669"/>
    <property type="project" value="UniProtKB-SubCell"/>
</dbReference>
<feature type="disulfide bond" evidence="10">
    <location>
        <begin position="189"/>
        <end position="204"/>
    </location>
</feature>
<feature type="disulfide bond" evidence="10">
    <location>
        <begin position="216"/>
        <end position="234"/>
    </location>
</feature>
<evidence type="ECO:0000256" key="3">
    <source>
        <dbReference type="ARBA" id="ARBA00022692"/>
    </source>
</evidence>
<dbReference type="AlphaFoldDB" id="A0A9X6NEN2"/>
<feature type="disulfide bond" evidence="10">
    <location>
        <begin position="177"/>
        <end position="195"/>
    </location>
</feature>
<evidence type="ECO:0000256" key="2">
    <source>
        <dbReference type="ARBA" id="ARBA00004308"/>
    </source>
</evidence>
<feature type="disulfide bond" evidence="10">
    <location>
        <begin position="209"/>
        <end position="221"/>
    </location>
</feature>
<feature type="disulfide bond" evidence="10">
    <location>
        <begin position="11"/>
        <end position="23"/>
    </location>
</feature>
<keyword evidence="4" id="KW-0732">Signal</keyword>
<dbReference type="Pfam" id="PF00057">
    <property type="entry name" value="Ldl_recept_a"/>
    <property type="match status" value="5"/>
</dbReference>
<feature type="disulfide bond" evidence="10">
    <location>
        <begin position="124"/>
        <end position="142"/>
    </location>
</feature>
<comment type="caution">
    <text evidence="10">Lacks conserved residue(s) required for the propagation of feature annotation.</text>
</comment>
<dbReference type="PRINTS" id="PR00261">
    <property type="entry name" value="LDLRECEPTOR"/>
</dbReference>
<dbReference type="InterPro" id="IPR023415">
    <property type="entry name" value="LDLR_class-A_CS"/>
</dbReference>
<accession>A0A9X6NEN2</accession>
<evidence type="ECO:0000313" key="12">
    <source>
        <dbReference type="Proteomes" id="UP000192578"/>
    </source>
</evidence>
<dbReference type="GO" id="GO:0016020">
    <property type="term" value="C:membrane"/>
    <property type="evidence" value="ECO:0007669"/>
    <property type="project" value="UniProtKB-SubCell"/>
</dbReference>
<evidence type="ECO:0000256" key="4">
    <source>
        <dbReference type="ARBA" id="ARBA00022729"/>
    </source>
</evidence>
<evidence type="ECO:0000256" key="7">
    <source>
        <dbReference type="ARBA" id="ARBA00023136"/>
    </source>
</evidence>
<dbReference type="CDD" id="cd00112">
    <property type="entry name" value="LDLa"/>
    <property type="match status" value="5"/>
</dbReference>
<dbReference type="PROSITE" id="PS50068">
    <property type="entry name" value="LDLRA_2"/>
    <property type="match status" value="5"/>
</dbReference>
<reference evidence="12" key="1">
    <citation type="submission" date="2017-01" db="EMBL/GenBank/DDBJ databases">
        <title>Comparative genomics of anhydrobiosis in the tardigrade Hypsibius dujardini.</title>
        <authorList>
            <person name="Yoshida Y."/>
            <person name="Koutsovoulos G."/>
            <person name="Laetsch D."/>
            <person name="Stevens L."/>
            <person name="Kumar S."/>
            <person name="Horikawa D."/>
            <person name="Ishino K."/>
            <person name="Komine S."/>
            <person name="Tomita M."/>
            <person name="Blaxter M."/>
            <person name="Arakawa K."/>
        </authorList>
    </citation>
    <scope>NUCLEOTIDE SEQUENCE [LARGE SCALE GENOMIC DNA]</scope>
    <source>
        <strain evidence="12">Z151</strain>
    </source>
</reference>
<sequence>MTTTNDLSETCTSLEFQCKSGECIPMGYRCSGYYANCWDGSDEMDCTDHVCGVEQFRCSSGHCIHKSWKCDGELDCADSSDETDCPAHDIIQTSAAPLDRLNSTIFHPIRACLPYSDEKPCFRCSSGECVLASSRCNRVVTCSDGSDEANCTAPINLNSFAAVHVVTGSCLSTEFHCKSGECIDLARRCDTYRTCADASDEIGCSSRKCSYDEFRCDSGQCVSTLYRYNGIKGCSDGSDEMNCTTMRSPSLTGTSRSANRFSLSSIFGSQLYATTTPDPVNNHQGVWMGQMTGWMLRNDVNPDTIVATIVGKSLCFTKGPDAPVSSFYASLFGTTTTPSPDNDHRRDWLSQVFLWAFRNTVNIDKVTARTSGGSFCLE</sequence>
<evidence type="ECO:0000256" key="10">
    <source>
        <dbReference type="PROSITE-ProRule" id="PRU00124"/>
    </source>
</evidence>
<evidence type="ECO:0000313" key="11">
    <source>
        <dbReference type="EMBL" id="OWA51308.1"/>
    </source>
</evidence>
<gene>
    <name evidence="11" type="ORF">BV898_15795</name>
</gene>
<dbReference type="InterPro" id="IPR050685">
    <property type="entry name" value="LDLR"/>
</dbReference>
<dbReference type="InterPro" id="IPR036055">
    <property type="entry name" value="LDL_receptor-like_sf"/>
</dbReference>
<evidence type="ECO:0000256" key="1">
    <source>
        <dbReference type="ARBA" id="ARBA00004167"/>
    </source>
</evidence>
<feature type="disulfide bond" evidence="10">
    <location>
        <begin position="170"/>
        <end position="182"/>
    </location>
</feature>
<dbReference type="Proteomes" id="UP000192578">
    <property type="component" value="Unassembled WGS sequence"/>
</dbReference>
<proteinExistence type="predicted"/>
<evidence type="ECO:0000256" key="9">
    <source>
        <dbReference type="ARBA" id="ARBA00023180"/>
    </source>
</evidence>
<keyword evidence="6" id="KW-1133">Transmembrane helix</keyword>
<keyword evidence="11" id="KW-0675">Receptor</keyword>
<dbReference type="PROSITE" id="PS01209">
    <property type="entry name" value="LDLRA_1"/>
    <property type="match status" value="2"/>
</dbReference>
<evidence type="ECO:0000256" key="8">
    <source>
        <dbReference type="ARBA" id="ARBA00023157"/>
    </source>
</evidence>
<feature type="disulfide bond" evidence="10">
    <location>
        <begin position="70"/>
        <end position="85"/>
    </location>
</feature>
<dbReference type="InterPro" id="IPR002172">
    <property type="entry name" value="LDrepeatLR_classA_rpt"/>
</dbReference>
<feature type="disulfide bond" evidence="10">
    <location>
        <begin position="136"/>
        <end position="151"/>
    </location>
</feature>
<feature type="disulfide bond" evidence="10">
    <location>
        <begin position="51"/>
        <end position="63"/>
    </location>
</feature>
<feature type="disulfide bond" evidence="10">
    <location>
        <begin position="58"/>
        <end position="76"/>
    </location>
</feature>
<keyword evidence="7" id="KW-0472">Membrane</keyword>
<keyword evidence="5" id="KW-0677">Repeat</keyword>
<dbReference type="FunFam" id="4.10.400.10:FF:000034">
    <property type="entry name" value="Low-density lipoprotein receptor-related protein 2"/>
    <property type="match status" value="1"/>
</dbReference>
<keyword evidence="9" id="KW-0325">Glycoprotein</keyword>
<dbReference type="Gene3D" id="4.10.400.10">
    <property type="entry name" value="Low-density Lipoprotein Receptor"/>
    <property type="match status" value="5"/>
</dbReference>
<dbReference type="SMART" id="SM00192">
    <property type="entry name" value="LDLa"/>
    <property type="match status" value="5"/>
</dbReference>
<keyword evidence="3" id="KW-0812">Transmembrane</keyword>
<keyword evidence="11" id="KW-0449">Lipoprotein</keyword>
<keyword evidence="8 10" id="KW-1015">Disulfide bond</keyword>
<evidence type="ECO:0000256" key="6">
    <source>
        <dbReference type="ARBA" id="ARBA00022989"/>
    </source>
</evidence>
<dbReference type="GO" id="GO:0016192">
    <property type="term" value="P:vesicle-mediated transport"/>
    <property type="evidence" value="ECO:0007669"/>
    <property type="project" value="UniProtKB-ARBA"/>
</dbReference>
<dbReference type="EMBL" id="MTYJ01000221">
    <property type="protein sequence ID" value="OWA51308.1"/>
    <property type="molecule type" value="Genomic_DNA"/>
</dbReference>
<comment type="subcellular location">
    <subcellularLocation>
        <location evidence="2">Endomembrane system</location>
    </subcellularLocation>
    <subcellularLocation>
        <location evidence="1">Membrane</location>
        <topology evidence="1">Single-pass membrane protein</topology>
    </subcellularLocation>
</comment>
<dbReference type="PANTHER" id="PTHR24270">
    <property type="entry name" value="LOW-DENSITY LIPOPROTEIN RECEPTOR-RELATED"/>
    <property type="match status" value="1"/>
</dbReference>
<name>A0A9X6NEN2_HYPEX</name>